<organism evidence="1 2">
    <name type="scientific">Sinanodonta woodiana</name>
    <name type="common">Chinese pond mussel</name>
    <name type="synonym">Anodonta woodiana</name>
    <dbReference type="NCBI Taxonomy" id="1069815"/>
    <lineage>
        <taxon>Eukaryota</taxon>
        <taxon>Metazoa</taxon>
        <taxon>Spiralia</taxon>
        <taxon>Lophotrochozoa</taxon>
        <taxon>Mollusca</taxon>
        <taxon>Bivalvia</taxon>
        <taxon>Autobranchia</taxon>
        <taxon>Heteroconchia</taxon>
        <taxon>Palaeoheterodonta</taxon>
        <taxon>Unionida</taxon>
        <taxon>Unionoidea</taxon>
        <taxon>Unionidae</taxon>
        <taxon>Unioninae</taxon>
        <taxon>Sinanodonta</taxon>
    </lineage>
</organism>
<reference evidence="1 2" key="1">
    <citation type="submission" date="2024-11" db="EMBL/GenBank/DDBJ databases">
        <title>Chromosome-level genome assembly of the freshwater bivalve Anodonta woodiana.</title>
        <authorList>
            <person name="Chen X."/>
        </authorList>
    </citation>
    <scope>NUCLEOTIDE SEQUENCE [LARGE SCALE GENOMIC DNA]</scope>
    <source>
        <strain evidence="1">MN2024</strain>
        <tissue evidence="1">Gills</tissue>
    </source>
</reference>
<dbReference type="Gene3D" id="3.10.129.10">
    <property type="entry name" value="Hotdog Thioesterase"/>
    <property type="match status" value="1"/>
</dbReference>
<protein>
    <submittedName>
        <fullName evidence="1">Uncharacterized protein</fullName>
    </submittedName>
</protein>
<dbReference type="PANTHER" id="PTHR34487">
    <property type="entry name" value="ACYL-ACP THIOESTERASE"/>
    <property type="match status" value="1"/>
</dbReference>
<dbReference type="PANTHER" id="PTHR34487:SF1">
    <property type="entry name" value="ACYL-ACP THIOESTERASE"/>
    <property type="match status" value="1"/>
</dbReference>
<comment type="caution">
    <text evidence="1">The sequence shown here is derived from an EMBL/GenBank/DDBJ whole genome shotgun (WGS) entry which is preliminary data.</text>
</comment>
<dbReference type="SUPFAM" id="SSF54637">
    <property type="entry name" value="Thioesterase/thiol ester dehydrase-isomerase"/>
    <property type="match status" value="2"/>
</dbReference>
<keyword evidence="2" id="KW-1185">Reference proteome</keyword>
<accession>A0ABD3VF06</accession>
<evidence type="ECO:0000313" key="2">
    <source>
        <dbReference type="Proteomes" id="UP001634394"/>
    </source>
</evidence>
<name>A0ABD3VF06_SINWO</name>
<dbReference type="Pfam" id="PF13279">
    <property type="entry name" value="4HBT_2"/>
    <property type="match status" value="1"/>
</dbReference>
<dbReference type="Proteomes" id="UP001634394">
    <property type="component" value="Unassembled WGS sequence"/>
</dbReference>
<evidence type="ECO:0000313" key="1">
    <source>
        <dbReference type="EMBL" id="KAL3860169.1"/>
    </source>
</evidence>
<gene>
    <name evidence="1" type="ORF">ACJMK2_010327</name>
</gene>
<proteinExistence type="predicted"/>
<sequence length="305" mass="35132">MLRSSFGRLARAYPSLNLVLNVSKDLHEVGIVLPGLRFDDIDHTGQPNIMKMLDMLNQVETAALFHDVPFLDYKSLRKQNISSHVKAAQMEIRSDFYEVTTPKAPLQVQIRLSQIGETTFTTLTEMYCAGRAKESISIKNMHALIDSMSNEPMPIPDWWRNRFDKYALDKDKTPLAINYESMPSNSHQITFQVPLSDTDVTECTRCASYVKYFLNNASIASNKSFFKNLKTTFHEFHLKNLYMLYFGPSFWGDSITSYAWEEDNPLILHCSVKKDQMCLWYGRIEFYKEVFGLYPQTAGSANQHV</sequence>
<dbReference type="InterPro" id="IPR029069">
    <property type="entry name" value="HotDog_dom_sf"/>
</dbReference>
<dbReference type="EMBL" id="JBJQND010000012">
    <property type="protein sequence ID" value="KAL3860169.1"/>
    <property type="molecule type" value="Genomic_DNA"/>
</dbReference>
<dbReference type="AlphaFoldDB" id="A0ABD3VF06"/>